<reference evidence="2" key="1">
    <citation type="submission" date="2022-07" db="EMBL/GenBank/DDBJ databases">
        <title>Phylogenomic reconstructions and comparative analyses of Kickxellomycotina fungi.</title>
        <authorList>
            <person name="Reynolds N.K."/>
            <person name="Stajich J.E."/>
            <person name="Barry K."/>
            <person name="Grigoriev I.V."/>
            <person name="Crous P."/>
            <person name="Smith M.E."/>
        </authorList>
    </citation>
    <scope>NUCLEOTIDE SEQUENCE</scope>
    <source>
        <strain evidence="2">NRRL 1565</strain>
    </source>
</reference>
<protein>
    <submittedName>
        <fullName evidence="2">Uncharacterized protein</fullName>
    </submittedName>
</protein>
<feature type="compositionally biased region" description="Basic and acidic residues" evidence="1">
    <location>
        <begin position="94"/>
        <end position="103"/>
    </location>
</feature>
<gene>
    <name evidence="2" type="ORF">H4R20_001068</name>
</gene>
<evidence type="ECO:0000313" key="2">
    <source>
        <dbReference type="EMBL" id="KAJ2807967.1"/>
    </source>
</evidence>
<dbReference type="OrthoDB" id="5591566at2759"/>
<sequence length="197" mass="21628">SQAREQMLHNTNRELREQLAQAQQMLQSSPTPVDVAMAQLHSTDAQVIEARKETRAALERLSNAQMELASERQQTATLKRQLSADSMRSIQPEKVAKRGRVYDDDQSAETSSALPNPIGLHDHVISAAEHARERRRNSGPRRPSAEHNHSLSVFSSVTPTKLPVNGASTPLAKIASPSHSPLASSSRRPGTPRILVK</sequence>
<feature type="non-terminal residue" evidence="2">
    <location>
        <position position="1"/>
    </location>
</feature>
<name>A0A9W8LTK4_9FUNG</name>
<feature type="compositionally biased region" description="Low complexity" evidence="1">
    <location>
        <begin position="175"/>
        <end position="189"/>
    </location>
</feature>
<dbReference type="AlphaFoldDB" id="A0A9W8LTK4"/>
<feature type="compositionally biased region" description="Polar residues" evidence="1">
    <location>
        <begin position="79"/>
        <end position="89"/>
    </location>
</feature>
<evidence type="ECO:0000256" key="1">
    <source>
        <dbReference type="SAM" id="MobiDB-lite"/>
    </source>
</evidence>
<feature type="compositionally biased region" description="Polar residues" evidence="1">
    <location>
        <begin position="150"/>
        <end position="159"/>
    </location>
</feature>
<keyword evidence="3" id="KW-1185">Reference proteome</keyword>
<comment type="caution">
    <text evidence="2">The sequence shown here is derived from an EMBL/GenBank/DDBJ whole genome shotgun (WGS) entry which is preliminary data.</text>
</comment>
<feature type="region of interest" description="Disordered" evidence="1">
    <location>
        <begin position="79"/>
        <end position="197"/>
    </location>
</feature>
<accession>A0A9W8LTK4</accession>
<organism evidence="2 3">
    <name type="scientific">Coemansia guatemalensis</name>
    <dbReference type="NCBI Taxonomy" id="2761395"/>
    <lineage>
        <taxon>Eukaryota</taxon>
        <taxon>Fungi</taxon>
        <taxon>Fungi incertae sedis</taxon>
        <taxon>Zoopagomycota</taxon>
        <taxon>Kickxellomycotina</taxon>
        <taxon>Kickxellomycetes</taxon>
        <taxon>Kickxellales</taxon>
        <taxon>Kickxellaceae</taxon>
        <taxon>Coemansia</taxon>
    </lineage>
</organism>
<proteinExistence type="predicted"/>
<evidence type="ECO:0000313" key="3">
    <source>
        <dbReference type="Proteomes" id="UP001140094"/>
    </source>
</evidence>
<dbReference type="EMBL" id="JANBUO010000074">
    <property type="protein sequence ID" value="KAJ2807967.1"/>
    <property type="molecule type" value="Genomic_DNA"/>
</dbReference>
<feature type="compositionally biased region" description="Basic and acidic residues" evidence="1">
    <location>
        <begin position="120"/>
        <end position="132"/>
    </location>
</feature>
<dbReference type="Proteomes" id="UP001140094">
    <property type="component" value="Unassembled WGS sequence"/>
</dbReference>